<proteinExistence type="predicted"/>
<name>A0A2M7G251_9BACT</name>
<accession>A0A2M7G251</accession>
<evidence type="ECO:0000313" key="2">
    <source>
        <dbReference type="Proteomes" id="UP000231019"/>
    </source>
</evidence>
<evidence type="ECO:0000313" key="1">
    <source>
        <dbReference type="EMBL" id="PIW15857.1"/>
    </source>
</evidence>
<evidence type="ECO:0008006" key="3">
    <source>
        <dbReference type="Google" id="ProtNLM"/>
    </source>
</evidence>
<organism evidence="1 2">
    <name type="scientific">bacterium (Candidatus Blackallbacteria) CG17_big_fil_post_rev_8_21_14_2_50_48_46</name>
    <dbReference type="NCBI Taxonomy" id="2014261"/>
    <lineage>
        <taxon>Bacteria</taxon>
        <taxon>Candidatus Blackallbacteria</taxon>
    </lineage>
</organism>
<dbReference type="EMBL" id="PFFQ01000042">
    <property type="protein sequence ID" value="PIW15857.1"/>
    <property type="molecule type" value="Genomic_DNA"/>
</dbReference>
<protein>
    <recommendedName>
        <fullName evidence="3">DUF4412 domain-containing protein</fullName>
    </recommendedName>
</protein>
<dbReference type="AlphaFoldDB" id="A0A2M7G251"/>
<dbReference type="Proteomes" id="UP000231019">
    <property type="component" value="Unassembled WGS sequence"/>
</dbReference>
<comment type="caution">
    <text evidence="1">The sequence shown here is derived from an EMBL/GenBank/DDBJ whole genome shotgun (WGS) entry which is preliminary data.</text>
</comment>
<dbReference type="Gene3D" id="2.50.20.10">
    <property type="entry name" value="Lipoprotein localisation LolA/LolB/LppX"/>
    <property type="match status" value="1"/>
</dbReference>
<reference evidence="1 2" key="1">
    <citation type="submission" date="2017-09" db="EMBL/GenBank/DDBJ databases">
        <title>Depth-based differentiation of microbial function through sediment-hosted aquifers and enrichment of novel symbionts in the deep terrestrial subsurface.</title>
        <authorList>
            <person name="Probst A.J."/>
            <person name="Ladd B."/>
            <person name="Jarett J.K."/>
            <person name="Geller-Mcgrath D.E."/>
            <person name="Sieber C.M."/>
            <person name="Emerson J.B."/>
            <person name="Anantharaman K."/>
            <person name="Thomas B.C."/>
            <person name="Malmstrom R."/>
            <person name="Stieglmeier M."/>
            <person name="Klingl A."/>
            <person name="Woyke T."/>
            <person name="Ryan C.M."/>
            <person name="Banfield J.F."/>
        </authorList>
    </citation>
    <scope>NUCLEOTIDE SEQUENCE [LARGE SCALE GENOMIC DNA]</scope>
    <source>
        <strain evidence="1">CG17_big_fil_post_rev_8_21_14_2_50_48_46</strain>
    </source>
</reference>
<sequence length="250" mass="27495">MLRRILFLLLVLAFSMPGLESWALPKSLIMTTELVSKEGGRNIKANAKIWYSNMKFRTEVESNMAMTHNSSPVQVNNRATVIMDLNQKVGYMLDDRNKTAIRIDSAQFNQMTGGAAQKGANAQLFNDPNLLSDPAKLRAEIKSQGGKQIGTASILGHSCSIWEISKKGNIPAGQGKTSTETVKVKVWLAEDLVLPLKVDVSTDKRGQVAVMQARSLEVNIPIKASLFALPGGYRVTDLADMFKTQSRTNR</sequence>
<gene>
    <name evidence="1" type="ORF">COW36_15410</name>
</gene>